<feature type="compositionally biased region" description="Polar residues" evidence="1">
    <location>
        <begin position="143"/>
        <end position="172"/>
    </location>
</feature>
<name>A0A507QYF2_MONPU</name>
<proteinExistence type="predicted"/>
<evidence type="ECO:0000313" key="2">
    <source>
        <dbReference type="EMBL" id="TQB73046.1"/>
    </source>
</evidence>
<comment type="caution">
    <text evidence="2">The sequence shown here is derived from an EMBL/GenBank/DDBJ whole genome shotgun (WGS) entry which is preliminary data.</text>
</comment>
<feature type="region of interest" description="Disordered" evidence="1">
    <location>
        <begin position="136"/>
        <end position="176"/>
    </location>
</feature>
<dbReference type="Proteomes" id="UP000319663">
    <property type="component" value="Unassembled WGS sequence"/>
</dbReference>
<dbReference type="AlphaFoldDB" id="A0A507QYF2"/>
<dbReference type="STRING" id="5098.A0A507QYF2"/>
<feature type="compositionally biased region" description="Polar residues" evidence="1">
    <location>
        <begin position="85"/>
        <end position="95"/>
    </location>
</feature>
<feature type="compositionally biased region" description="Basic and acidic residues" evidence="1">
    <location>
        <begin position="96"/>
        <end position="106"/>
    </location>
</feature>
<evidence type="ECO:0000313" key="3">
    <source>
        <dbReference type="Proteomes" id="UP000319663"/>
    </source>
</evidence>
<protein>
    <submittedName>
        <fullName evidence="2">Uncharacterized protein</fullName>
    </submittedName>
</protein>
<accession>A0A507QYF2</accession>
<dbReference type="EMBL" id="VIFY01000052">
    <property type="protein sequence ID" value="TQB73046.1"/>
    <property type="molecule type" value="Genomic_DNA"/>
</dbReference>
<evidence type="ECO:0000256" key="1">
    <source>
        <dbReference type="SAM" id="MobiDB-lite"/>
    </source>
</evidence>
<gene>
    <name evidence="2" type="ORF">MPDQ_006296</name>
</gene>
<reference evidence="2 3" key="1">
    <citation type="submission" date="2019-06" db="EMBL/GenBank/DDBJ databases">
        <title>Wine fermentation using esterase from Monascus purpureus.</title>
        <authorList>
            <person name="Geng C."/>
            <person name="Zhang Y."/>
        </authorList>
    </citation>
    <scope>NUCLEOTIDE SEQUENCE [LARGE SCALE GENOMIC DNA]</scope>
    <source>
        <strain evidence="2">HQ1</strain>
    </source>
</reference>
<sequence length="501" mass="55334">MVILMNLRAAKVDGVPLDLETLQLASDRNRVNAVMALCHLYERMASTAPVPGEVGHLHTGRSTPDISSLSSLSPASSISRHRHASMTSSITSHSDVLSDHSNDRLSIDSSADAPNTTFDKGKRLSCANPSAKRLLFLPRRRSSTSVPRNNEQRSSQCTTPMQTTNHRTSINGPTEGYVGPTGFSLSARYRPGAPSRTNSVTWPIDTIHRRTGKGFFSPDELYSHWNLPSDNENETVTTELNRILEDSTAQPSKGLVHTDWGTPLKDEDSRPPSPILMIQACMSSSIISRSSSNPSGYGRIPSPFTPSMRLYIPCEENNYAGFCKGAWRLQLGLKKAFTLRSRAEGLKLTSTYSWRCSKCNFEGPAVNASTSITNERYSSSSLSSRTYDMTIRTHPATGIRYRWSFLAKSHIFIKKIQLIHPQGSDGTIGVFGCIFCCAQQRGPAPTFGNLDTFMEHLHKQHRDIEPSPQMEILLDRARCVLGRVADTTEDFDVNIPPSSRG</sequence>
<keyword evidence="3" id="KW-1185">Reference proteome</keyword>
<organism evidence="2 3">
    <name type="scientific">Monascus purpureus</name>
    <name type="common">Red mold</name>
    <name type="synonym">Monascus anka</name>
    <dbReference type="NCBI Taxonomy" id="5098"/>
    <lineage>
        <taxon>Eukaryota</taxon>
        <taxon>Fungi</taxon>
        <taxon>Dikarya</taxon>
        <taxon>Ascomycota</taxon>
        <taxon>Pezizomycotina</taxon>
        <taxon>Eurotiomycetes</taxon>
        <taxon>Eurotiomycetidae</taxon>
        <taxon>Eurotiales</taxon>
        <taxon>Aspergillaceae</taxon>
        <taxon>Monascus</taxon>
    </lineage>
</organism>
<feature type="compositionally biased region" description="Polar residues" evidence="1">
    <location>
        <begin position="107"/>
        <end position="118"/>
    </location>
</feature>
<feature type="region of interest" description="Disordered" evidence="1">
    <location>
        <begin position="52"/>
        <end position="124"/>
    </location>
</feature>
<feature type="compositionally biased region" description="Low complexity" evidence="1">
    <location>
        <begin position="62"/>
        <end position="78"/>
    </location>
</feature>